<dbReference type="GO" id="GO:0004660">
    <property type="term" value="F:protein farnesyltransferase activity"/>
    <property type="evidence" value="ECO:0007669"/>
    <property type="project" value="TreeGrafter"/>
</dbReference>
<dbReference type="Gene3D" id="1.50.10.20">
    <property type="match status" value="1"/>
</dbReference>
<comment type="caution">
    <text evidence="9">The sequence shown here is derived from an EMBL/GenBank/DDBJ whole genome shotgun (WGS) entry which is preliminary data.</text>
</comment>
<dbReference type="EMBL" id="JAGEOJ010000008">
    <property type="protein sequence ID" value="MBO2449484.1"/>
    <property type="molecule type" value="Genomic_DNA"/>
</dbReference>
<organism evidence="9 10">
    <name type="scientific">Actinomadura barringtoniae</name>
    <dbReference type="NCBI Taxonomy" id="1427535"/>
    <lineage>
        <taxon>Bacteria</taxon>
        <taxon>Bacillati</taxon>
        <taxon>Actinomycetota</taxon>
        <taxon>Actinomycetes</taxon>
        <taxon>Streptosporangiales</taxon>
        <taxon>Thermomonosporaceae</taxon>
        <taxon>Actinomadura</taxon>
    </lineage>
</organism>
<accession>A0A939T5G6</accession>
<proteinExistence type="inferred from homology"/>
<keyword evidence="6" id="KW-0677">Repeat</keyword>
<evidence type="ECO:0000313" key="9">
    <source>
        <dbReference type="EMBL" id="MBO2449484.1"/>
    </source>
</evidence>
<protein>
    <recommendedName>
        <fullName evidence="8">Prenyltransferase alpha-alpha toroid domain-containing protein</fullName>
    </recommendedName>
</protein>
<dbReference type="GO" id="GO:0046872">
    <property type="term" value="F:metal ion binding"/>
    <property type="evidence" value="ECO:0007669"/>
    <property type="project" value="UniProtKB-KW"/>
</dbReference>
<dbReference type="PANTHER" id="PTHR11774:SF6">
    <property type="entry name" value="PROTEIN FARNESYLTRANSFERASE SUBUNIT BETA"/>
    <property type="match status" value="1"/>
</dbReference>
<name>A0A939T5G6_9ACTN</name>
<dbReference type="RefSeq" id="WP_208257374.1">
    <property type="nucleotide sequence ID" value="NZ_JAGEOJ010000008.1"/>
</dbReference>
<dbReference type="Pfam" id="PF00432">
    <property type="entry name" value="Prenyltrans"/>
    <property type="match status" value="1"/>
</dbReference>
<dbReference type="AlphaFoldDB" id="A0A939T5G6"/>
<evidence type="ECO:0000256" key="3">
    <source>
        <dbReference type="ARBA" id="ARBA00022602"/>
    </source>
</evidence>
<dbReference type="GO" id="GO:0005965">
    <property type="term" value="C:protein farnesyltransferase complex"/>
    <property type="evidence" value="ECO:0007669"/>
    <property type="project" value="TreeGrafter"/>
</dbReference>
<feature type="domain" description="Prenyltransferase alpha-alpha toroid" evidence="8">
    <location>
        <begin position="131"/>
        <end position="287"/>
    </location>
</feature>
<reference evidence="9" key="1">
    <citation type="submission" date="2021-03" db="EMBL/GenBank/DDBJ databases">
        <authorList>
            <person name="Kanchanasin P."/>
            <person name="Saeng-In P."/>
            <person name="Phongsopitanun W."/>
            <person name="Yuki M."/>
            <person name="Kudo T."/>
            <person name="Ohkuma M."/>
            <person name="Tanasupawat S."/>
        </authorList>
    </citation>
    <scope>NUCLEOTIDE SEQUENCE</scope>
    <source>
        <strain evidence="9">GKU 128</strain>
    </source>
</reference>
<evidence type="ECO:0000256" key="6">
    <source>
        <dbReference type="ARBA" id="ARBA00022737"/>
    </source>
</evidence>
<dbReference type="PANTHER" id="PTHR11774">
    <property type="entry name" value="GERANYLGERANYL TRANSFERASE TYPE BETA SUBUNIT"/>
    <property type="match status" value="1"/>
</dbReference>
<comment type="similarity">
    <text evidence="2">Belongs to the protein prenyltransferase subunit beta family.</text>
</comment>
<gene>
    <name evidence="9" type="ORF">J4573_20455</name>
</gene>
<evidence type="ECO:0000256" key="5">
    <source>
        <dbReference type="ARBA" id="ARBA00022723"/>
    </source>
</evidence>
<evidence type="ECO:0000256" key="2">
    <source>
        <dbReference type="ARBA" id="ARBA00010497"/>
    </source>
</evidence>
<comment type="cofactor">
    <cofactor evidence="1">
        <name>Zn(2+)</name>
        <dbReference type="ChEBI" id="CHEBI:29105"/>
    </cofactor>
</comment>
<keyword evidence="5" id="KW-0479">Metal-binding</keyword>
<keyword evidence="10" id="KW-1185">Reference proteome</keyword>
<dbReference type="InterPro" id="IPR045089">
    <property type="entry name" value="PGGT1B-like"/>
</dbReference>
<dbReference type="SUPFAM" id="SSF48239">
    <property type="entry name" value="Terpenoid cyclases/Protein prenyltransferases"/>
    <property type="match status" value="1"/>
</dbReference>
<keyword evidence="7" id="KW-0862">Zinc</keyword>
<dbReference type="InterPro" id="IPR001330">
    <property type="entry name" value="Prenyltrans"/>
</dbReference>
<dbReference type="InterPro" id="IPR008930">
    <property type="entry name" value="Terpenoid_cyclase/PrenylTrfase"/>
</dbReference>
<evidence type="ECO:0000259" key="8">
    <source>
        <dbReference type="Pfam" id="PF00432"/>
    </source>
</evidence>
<evidence type="ECO:0000256" key="7">
    <source>
        <dbReference type="ARBA" id="ARBA00022833"/>
    </source>
</evidence>
<keyword evidence="4" id="KW-0808">Transferase</keyword>
<sequence length="301" mass="31751">MTLPAASCSTLLPAGATLRFLASRRQGPGAYLETGEDEPTMEALRWAAEITALLSGDPVTPGPFAAECRRAGGTFAITAADPEPARNACYYAVRALTLSGLQDEIPGPLSHWFVREVSTPGMPATFDIDEMFYVLRALEQLGTLGLLGPEVTRSLIDFLKSCRTGEGGYAGAPGQPPDTEHTYCAVCSLALLGEPLGTAEAHAIATWLRARFDTPTGLATLTAQDDAPSLAATYWGFRAGEVLNAAVWTDRLGPAVRRLAKQDGGFGAREDATLWESYCALRVLTRLAATDGLAATSGGAR</sequence>
<evidence type="ECO:0000256" key="4">
    <source>
        <dbReference type="ARBA" id="ARBA00022679"/>
    </source>
</evidence>
<evidence type="ECO:0000256" key="1">
    <source>
        <dbReference type="ARBA" id="ARBA00001947"/>
    </source>
</evidence>
<keyword evidence="3" id="KW-0637">Prenyltransferase</keyword>
<dbReference type="Proteomes" id="UP000669179">
    <property type="component" value="Unassembled WGS sequence"/>
</dbReference>
<evidence type="ECO:0000313" key="10">
    <source>
        <dbReference type="Proteomes" id="UP000669179"/>
    </source>
</evidence>